<evidence type="ECO:0000256" key="3">
    <source>
        <dbReference type="ARBA" id="ARBA00012759"/>
    </source>
</evidence>
<dbReference type="KEGG" id="apln:108740661"/>
<dbReference type="GO" id="GO:0016579">
    <property type="term" value="P:protein deubiquitination"/>
    <property type="evidence" value="ECO:0007669"/>
    <property type="project" value="InterPro"/>
</dbReference>
<comment type="catalytic activity">
    <reaction evidence="1">
        <text>Thiol-dependent hydrolysis of ester, thioester, amide, peptide and isopeptide bonds formed by the C-terminal Gly of ubiquitin (a 76-residue protein attached to proteins as an intracellular targeting signal).</text>
        <dbReference type="EC" id="3.4.19.12"/>
    </reaction>
</comment>
<dbReference type="Proteomes" id="UP000192223">
    <property type="component" value="Unplaced"/>
</dbReference>
<evidence type="ECO:0000313" key="6">
    <source>
        <dbReference type="Proteomes" id="UP000192223"/>
    </source>
</evidence>
<dbReference type="PANTHER" id="PTHR21646">
    <property type="entry name" value="UBIQUITIN CARBOXYL-TERMINAL HYDROLASE"/>
    <property type="match status" value="1"/>
</dbReference>
<dbReference type="EC" id="3.4.19.12" evidence="3"/>
<dbReference type="GeneID" id="108740661"/>
<dbReference type="RefSeq" id="XP_025830635.1">
    <property type="nucleotide sequence ID" value="XM_025974850.1"/>
</dbReference>
<gene>
    <name evidence="7" type="primary">LOC108740661</name>
</gene>
<dbReference type="Gene3D" id="3.90.70.10">
    <property type="entry name" value="Cysteine proteinases"/>
    <property type="match status" value="1"/>
</dbReference>
<accession>A0A7F5QZA0</accession>
<comment type="similarity">
    <text evidence="2">Belongs to the peptidase C19 family.</text>
</comment>
<dbReference type="Pfam" id="PF00443">
    <property type="entry name" value="UCH"/>
    <property type="match status" value="1"/>
</dbReference>
<dbReference type="AlphaFoldDB" id="A0A7F5QZA0"/>
<dbReference type="InterPro" id="IPR038765">
    <property type="entry name" value="Papain-like_cys_pep_sf"/>
</dbReference>
<keyword evidence="4" id="KW-0175">Coiled coil</keyword>
<evidence type="ECO:0000313" key="7">
    <source>
        <dbReference type="RefSeq" id="XP_025830635.1"/>
    </source>
</evidence>
<evidence type="ECO:0000256" key="2">
    <source>
        <dbReference type="ARBA" id="ARBA00009085"/>
    </source>
</evidence>
<feature type="domain" description="USP" evidence="5">
    <location>
        <begin position="489"/>
        <end position="761"/>
    </location>
</feature>
<dbReference type="InterPro" id="IPR001394">
    <property type="entry name" value="Peptidase_C19_UCH"/>
</dbReference>
<dbReference type="InterPro" id="IPR018200">
    <property type="entry name" value="USP_CS"/>
</dbReference>
<dbReference type="SUPFAM" id="SSF52821">
    <property type="entry name" value="Rhodanese/Cell cycle control phosphatase"/>
    <property type="match status" value="1"/>
</dbReference>
<dbReference type="InterPro" id="IPR036873">
    <property type="entry name" value="Rhodanese-like_dom_sf"/>
</dbReference>
<dbReference type="SUPFAM" id="SSF54001">
    <property type="entry name" value="Cysteine proteinases"/>
    <property type="match status" value="1"/>
</dbReference>
<keyword evidence="6" id="KW-1185">Reference proteome</keyword>
<dbReference type="Gene3D" id="3.40.250.10">
    <property type="entry name" value="Rhodanese-like domain"/>
    <property type="match status" value="1"/>
</dbReference>
<sequence length="761" mass="88679">MLVKTLDALIEYASKGDAYKYNKNPEMLRQTAKLLYKTSQNDPLDAERTFILLYRFLKVYEQLLKISRDEKFEKLILEKEVNTAELQLNKLKDELKAMYHKQAIAVPKGVSQDKKEEKMLPMYLNKLFVTCDEIYRALKQDNLNLLGIDIRSTDDFNASHLICFKCINISEDSINLGMSANVLTQKIANEYMSFWEERDKFDCVIIIDATITADTYEASKAHQLRVIMTEWDPARRYKIGPVILEGGYREFADRYPTYCKDVHLLLNQYNDDLEDILDLESVDYPTENDIHRMKQERAGTEDEISPETIKIIIEENKKVLEKNRQLQEQLLIAEKNLANLDRKLEIENNKNNVTNILNQKMEEEDKLKALYNLEVKLKKERDHLVNPFTLNKTIPNENLEEITKLEKDVDKHMEMRSKVYEEERRRRLQQVRQAPKPDLISSNKMIDSNKITFTKSKPLIDRSTKPLTWWKGTQNLIPEGSPEKPYGLVGLKNIRNTCYMSTAIQCLRHLDVIIKYILEGLFKEDLHDNPVIMPQFATLVLEMWYKTGVCMEPYEFYNTFKKHAPIYGQGRHEDISEFILLLINYLHEDISFELNMKDYNTSIKRAWYESQGGTSSYIIEAFYHEMQVNQPCQNCGDVGYKYEVDNVFYLEVPSREFTIEEQLKQQLAPQFVDGYVCKKCQSPKVKVVKSICHNPAVAIFVLKRWFGNGDNTSVNHARCNITVDNLVVGKARYNLTAIALHTGSVNSGHYTAVCQNPVNKR</sequence>
<name>A0A7F5QZA0_AGRPL</name>
<dbReference type="InterPro" id="IPR050185">
    <property type="entry name" value="Ub_carboxyl-term_hydrolase"/>
</dbReference>
<dbReference type="InParanoid" id="A0A7F5QZA0"/>
<reference evidence="7" key="1">
    <citation type="submission" date="2025-08" db="UniProtKB">
        <authorList>
            <consortium name="RefSeq"/>
        </authorList>
    </citation>
    <scope>IDENTIFICATION</scope>
    <source>
        <tissue evidence="7">Entire body</tissue>
    </source>
</reference>
<feature type="coiled-coil region" evidence="4">
    <location>
        <begin position="309"/>
        <end position="366"/>
    </location>
</feature>
<proteinExistence type="inferred from homology"/>
<dbReference type="FunCoup" id="A0A7F5QZA0">
    <property type="interactions" value="1261"/>
</dbReference>
<dbReference type="PROSITE" id="PS50235">
    <property type="entry name" value="USP_3"/>
    <property type="match status" value="1"/>
</dbReference>
<dbReference type="CDD" id="cd02257">
    <property type="entry name" value="Peptidase_C19"/>
    <property type="match status" value="1"/>
</dbReference>
<dbReference type="PANTHER" id="PTHR21646:SF46">
    <property type="entry name" value="UBIQUITIN CARBOXYL-TERMINAL HYDROLASE"/>
    <property type="match status" value="1"/>
</dbReference>
<protein>
    <recommendedName>
        <fullName evidence="3">ubiquitinyl hydrolase 1</fullName>
        <ecNumber evidence="3">3.4.19.12</ecNumber>
    </recommendedName>
</protein>
<evidence type="ECO:0000256" key="4">
    <source>
        <dbReference type="SAM" id="Coils"/>
    </source>
</evidence>
<dbReference type="InterPro" id="IPR028889">
    <property type="entry name" value="USP"/>
</dbReference>
<dbReference type="PROSITE" id="PS00973">
    <property type="entry name" value="USP_2"/>
    <property type="match status" value="1"/>
</dbReference>
<feature type="coiled-coil region" evidence="4">
    <location>
        <begin position="74"/>
        <end position="101"/>
    </location>
</feature>
<dbReference type="GO" id="GO:0004843">
    <property type="term" value="F:cysteine-type deubiquitinase activity"/>
    <property type="evidence" value="ECO:0007669"/>
    <property type="project" value="UniProtKB-EC"/>
</dbReference>
<evidence type="ECO:0000259" key="5">
    <source>
        <dbReference type="PROSITE" id="PS50235"/>
    </source>
</evidence>
<dbReference type="OrthoDB" id="6686792at2759"/>
<evidence type="ECO:0000256" key="1">
    <source>
        <dbReference type="ARBA" id="ARBA00000707"/>
    </source>
</evidence>
<organism evidence="6 7">
    <name type="scientific">Agrilus planipennis</name>
    <name type="common">Emerald ash borer</name>
    <name type="synonym">Agrilus marcopoli</name>
    <dbReference type="NCBI Taxonomy" id="224129"/>
    <lineage>
        <taxon>Eukaryota</taxon>
        <taxon>Metazoa</taxon>
        <taxon>Ecdysozoa</taxon>
        <taxon>Arthropoda</taxon>
        <taxon>Hexapoda</taxon>
        <taxon>Insecta</taxon>
        <taxon>Pterygota</taxon>
        <taxon>Neoptera</taxon>
        <taxon>Endopterygota</taxon>
        <taxon>Coleoptera</taxon>
        <taxon>Polyphaga</taxon>
        <taxon>Elateriformia</taxon>
        <taxon>Buprestoidea</taxon>
        <taxon>Buprestidae</taxon>
        <taxon>Agrilinae</taxon>
        <taxon>Agrilus</taxon>
    </lineage>
</organism>